<keyword evidence="2" id="KW-0808">Transferase</keyword>
<feature type="domain" description="Methyltransferase" evidence="1">
    <location>
        <begin position="46"/>
        <end position="138"/>
    </location>
</feature>
<organism evidence="2 3">
    <name type="scientific">Streptomyces siderophoricus</name>
    <dbReference type="NCBI Taxonomy" id="2802281"/>
    <lineage>
        <taxon>Bacteria</taxon>
        <taxon>Bacillati</taxon>
        <taxon>Actinomycetota</taxon>
        <taxon>Actinomycetes</taxon>
        <taxon>Kitasatosporales</taxon>
        <taxon>Streptomycetaceae</taxon>
        <taxon>Streptomyces</taxon>
    </lineage>
</organism>
<reference evidence="2 3" key="1">
    <citation type="submission" date="2021-01" db="EMBL/GenBank/DDBJ databases">
        <title>WGS of actinomycetes isolated from Thailand.</title>
        <authorList>
            <person name="Thawai C."/>
        </authorList>
    </citation>
    <scope>NUCLEOTIDE SEQUENCE [LARGE SCALE GENOMIC DNA]</scope>
    <source>
        <strain evidence="2 3">CH9-7</strain>
    </source>
</reference>
<protein>
    <submittedName>
        <fullName evidence="2">Class I SAM-dependent methyltransferase</fullName>
    </submittedName>
</protein>
<keyword evidence="3" id="KW-1185">Reference proteome</keyword>
<dbReference type="SUPFAM" id="SSF53335">
    <property type="entry name" value="S-adenosyl-L-methionine-dependent methyltransferases"/>
    <property type="match status" value="1"/>
</dbReference>
<dbReference type="GO" id="GO:0008168">
    <property type="term" value="F:methyltransferase activity"/>
    <property type="evidence" value="ECO:0007669"/>
    <property type="project" value="UniProtKB-KW"/>
</dbReference>
<proteinExistence type="predicted"/>
<gene>
    <name evidence="2" type="ORF">JK360_00390</name>
</gene>
<dbReference type="Proteomes" id="UP000629371">
    <property type="component" value="Unassembled WGS sequence"/>
</dbReference>
<sequence length="246" mass="26733">MDDRDGYFGERVAARYDASSGDMFAPDVVAETVDVLAGLAGAGRALELGIGTGRIALPLARRGVPVHGIDMSRAMVARLRDKPGADAIDVTIGDFATTRVPGTFSLAYLVFNTIMNLTTQAEQVACFRNAAAHLAPGGCFVIEVGVPELRRLPPGQHAVPFKVSPTSWAFDLYDVATQAMSSNYVDVVDGRGEYRSIPFRYVWPSELDLMAQLAGLRLRERWDGWGKGPFTSESDRHVSVWEKPAD</sequence>
<name>A0ABS1MJG6_9ACTN</name>
<dbReference type="InterPro" id="IPR041698">
    <property type="entry name" value="Methyltransf_25"/>
</dbReference>
<keyword evidence="2" id="KW-0489">Methyltransferase</keyword>
<dbReference type="EMBL" id="JAERRI010000001">
    <property type="protein sequence ID" value="MBL1087865.1"/>
    <property type="molecule type" value="Genomic_DNA"/>
</dbReference>
<dbReference type="Pfam" id="PF13649">
    <property type="entry name" value="Methyltransf_25"/>
    <property type="match status" value="1"/>
</dbReference>
<accession>A0ABS1MJG6</accession>
<evidence type="ECO:0000259" key="1">
    <source>
        <dbReference type="Pfam" id="PF13649"/>
    </source>
</evidence>
<dbReference type="InterPro" id="IPR029063">
    <property type="entry name" value="SAM-dependent_MTases_sf"/>
</dbReference>
<dbReference type="RefSeq" id="WP_201801489.1">
    <property type="nucleotide sequence ID" value="NZ_JAERRI010000001.1"/>
</dbReference>
<evidence type="ECO:0000313" key="2">
    <source>
        <dbReference type="EMBL" id="MBL1087865.1"/>
    </source>
</evidence>
<dbReference type="GO" id="GO:0032259">
    <property type="term" value="P:methylation"/>
    <property type="evidence" value="ECO:0007669"/>
    <property type="project" value="UniProtKB-KW"/>
</dbReference>
<evidence type="ECO:0000313" key="3">
    <source>
        <dbReference type="Proteomes" id="UP000629371"/>
    </source>
</evidence>
<comment type="caution">
    <text evidence="2">The sequence shown here is derived from an EMBL/GenBank/DDBJ whole genome shotgun (WGS) entry which is preliminary data.</text>
</comment>
<dbReference type="Gene3D" id="3.40.50.150">
    <property type="entry name" value="Vaccinia Virus protein VP39"/>
    <property type="match status" value="1"/>
</dbReference>
<dbReference type="CDD" id="cd02440">
    <property type="entry name" value="AdoMet_MTases"/>
    <property type="match status" value="1"/>
</dbReference>